<evidence type="ECO:0000256" key="1">
    <source>
        <dbReference type="SAM" id="MobiDB-lite"/>
    </source>
</evidence>
<dbReference type="KEGG" id="abe:ARB_06290"/>
<protein>
    <submittedName>
        <fullName evidence="2">Uncharacterized protein</fullName>
    </submittedName>
</protein>
<gene>
    <name evidence="2" type="ORF">ARB_06290</name>
</gene>
<name>D4APY3_ARTBC</name>
<dbReference type="GeneID" id="9520887"/>
<keyword evidence="3" id="KW-1185">Reference proteome</keyword>
<evidence type="ECO:0000313" key="2">
    <source>
        <dbReference type="EMBL" id="EFE34527.1"/>
    </source>
</evidence>
<dbReference type="AlphaFoldDB" id="D4APY3"/>
<dbReference type="RefSeq" id="XP_003015167.1">
    <property type="nucleotide sequence ID" value="XM_003015121.1"/>
</dbReference>
<feature type="compositionally biased region" description="Acidic residues" evidence="1">
    <location>
        <begin position="1"/>
        <end position="11"/>
    </location>
</feature>
<organism evidence="2 3">
    <name type="scientific">Arthroderma benhamiae (strain ATCC MYA-4681 / CBS 112371)</name>
    <name type="common">Trichophyton mentagrophytes</name>
    <dbReference type="NCBI Taxonomy" id="663331"/>
    <lineage>
        <taxon>Eukaryota</taxon>
        <taxon>Fungi</taxon>
        <taxon>Dikarya</taxon>
        <taxon>Ascomycota</taxon>
        <taxon>Pezizomycotina</taxon>
        <taxon>Eurotiomycetes</taxon>
        <taxon>Eurotiomycetidae</taxon>
        <taxon>Onygenales</taxon>
        <taxon>Arthrodermataceae</taxon>
        <taxon>Trichophyton</taxon>
    </lineage>
</organism>
<proteinExistence type="predicted"/>
<reference evidence="3" key="1">
    <citation type="journal article" date="2011" name="Genome Biol.">
        <title>Comparative and functional genomics provide insights into the pathogenicity of dermatophytic fungi.</title>
        <authorList>
            <person name="Burmester A."/>
            <person name="Shelest E."/>
            <person name="Gloeckner G."/>
            <person name="Heddergott C."/>
            <person name="Schindler S."/>
            <person name="Staib P."/>
            <person name="Heidel A."/>
            <person name="Felder M."/>
            <person name="Petzold A."/>
            <person name="Szafranski K."/>
            <person name="Feuermann M."/>
            <person name="Pedruzzi I."/>
            <person name="Priebe S."/>
            <person name="Groth M."/>
            <person name="Winkler R."/>
            <person name="Li W."/>
            <person name="Kniemeyer O."/>
            <person name="Schroeckh V."/>
            <person name="Hertweck C."/>
            <person name="Hube B."/>
            <person name="White T.C."/>
            <person name="Platzer M."/>
            <person name="Guthke R."/>
            <person name="Heitman J."/>
            <person name="Woestemeyer J."/>
            <person name="Zipfel P.F."/>
            <person name="Monod M."/>
            <person name="Brakhage A.A."/>
        </authorList>
    </citation>
    <scope>NUCLEOTIDE SEQUENCE [LARGE SCALE GENOMIC DNA]</scope>
    <source>
        <strain evidence="3">ATCC MYA-4681 / CBS 112371</strain>
    </source>
</reference>
<sequence>MKEDEDEDGDGDGIRRQAGGARKTMEQQQEILRQPEERWDGSELFDRADRFNIV</sequence>
<accession>D4APY3</accession>
<dbReference type="HOGENOM" id="CLU_3049888_0_0_1"/>
<feature type="compositionally biased region" description="Basic and acidic residues" evidence="1">
    <location>
        <begin position="33"/>
        <end position="45"/>
    </location>
</feature>
<dbReference type="Proteomes" id="UP000008866">
    <property type="component" value="Unassembled WGS sequence"/>
</dbReference>
<dbReference type="EMBL" id="ABSU01000005">
    <property type="protein sequence ID" value="EFE34527.1"/>
    <property type="molecule type" value="Genomic_DNA"/>
</dbReference>
<feature type="region of interest" description="Disordered" evidence="1">
    <location>
        <begin position="1"/>
        <end position="45"/>
    </location>
</feature>
<evidence type="ECO:0000313" key="3">
    <source>
        <dbReference type="Proteomes" id="UP000008866"/>
    </source>
</evidence>
<comment type="caution">
    <text evidence="2">The sequence shown here is derived from an EMBL/GenBank/DDBJ whole genome shotgun (WGS) entry which is preliminary data.</text>
</comment>